<dbReference type="AlphaFoldDB" id="A0AA43TX04"/>
<accession>A0AA43TX04</accession>
<name>A0AA43TX04_9LECA</name>
<feature type="compositionally biased region" description="Low complexity" evidence="1">
    <location>
        <begin position="392"/>
        <end position="406"/>
    </location>
</feature>
<feature type="compositionally biased region" description="Low complexity" evidence="1">
    <location>
        <begin position="281"/>
        <end position="295"/>
    </location>
</feature>
<gene>
    <name evidence="2" type="ORF">OHK93_002279</name>
</gene>
<reference evidence="2" key="1">
    <citation type="journal article" date="2023" name="Genome Biol. Evol.">
        <title>First Whole Genome Sequence and Flow Cytometry Genome Size Data for the Lichen-Forming Fungus Ramalina farinacea (Ascomycota).</title>
        <authorList>
            <person name="Llewellyn T."/>
            <person name="Mian S."/>
            <person name="Hill R."/>
            <person name="Leitch I.J."/>
            <person name="Gaya E."/>
        </authorList>
    </citation>
    <scope>NUCLEOTIDE SEQUENCE</scope>
    <source>
        <strain evidence="2">LIQ254RAFAR</strain>
    </source>
</reference>
<keyword evidence="3" id="KW-1185">Reference proteome</keyword>
<feature type="compositionally biased region" description="Low complexity" evidence="1">
    <location>
        <begin position="248"/>
        <end position="257"/>
    </location>
</feature>
<feature type="compositionally biased region" description="Basic and acidic residues" evidence="1">
    <location>
        <begin position="261"/>
        <end position="270"/>
    </location>
</feature>
<feature type="compositionally biased region" description="Low complexity" evidence="1">
    <location>
        <begin position="435"/>
        <end position="453"/>
    </location>
</feature>
<protein>
    <submittedName>
        <fullName evidence="2">Uncharacterized protein</fullName>
    </submittedName>
</protein>
<feature type="compositionally biased region" description="Polar residues" evidence="1">
    <location>
        <begin position="222"/>
        <end position="232"/>
    </location>
</feature>
<sequence>MYNNRDHKIDFEDNGCPGGRREAVGSVGPNIVTPSSGLRLRGHSFADVHSFFGPPSPHPVAHRFDKGSYLYLYGNKSGNGARLEIANNAGTRYQDAFTGPLDASTIRRSHKQPTLCTITAQSYHNPYSPPVRQPEHFWKLPDIGSRHERSHPAPLHTVDIYFWTLQDADQFMSNATRLLQHDQLELLDFPPTPAPHDKVMSPVVQKLEHAAIQDPVYHDPKPSSSTGGQVSTRRTETPKATDAAGFQPLAYNPAAPAAPEPIRHREKTPPPDDADVGTGLAAAAYADQAQQSAQASLPRPQYASTASSGYVGSPPVQPHQAPFASPAQGGYGSPPPAMGQRTASAASFPPPPPQSPPSAASADRQQLVPAFSPPPQDPASQQTSSKGGPVQSPGSSVLGGSYVGSPHQPLQHVQPQYADYLGTTGHSTPGPVGGYSNYSYMQQQQSSSPSNQYDVHQQVYRPTEEEFNKHNKKNRSSSASSPQPTGKLEQQAGRVDKGVNRLFKKIEKKIG</sequence>
<comment type="caution">
    <text evidence="2">The sequence shown here is derived from an EMBL/GenBank/DDBJ whole genome shotgun (WGS) entry which is preliminary data.</text>
</comment>
<evidence type="ECO:0000256" key="1">
    <source>
        <dbReference type="SAM" id="MobiDB-lite"/>
    </source>
</evidence>
<evidence type="ECO:0000313" key="3">
    <source>
        <dbReference type="Proteomes" id="UP001161017"/>
    </source>
</evidence>
<proteinExistence type="predicted"/>
<dbReference type="Proteomes" id="UP001161017">
    <property type="component" value="Unassembled WGS sequence"/>
</dbReference>
<dbReference type="EMBL" id="JAPUFD010000013">
    <property type="protein sequence ID" value="MDI1491073.1"/>
    <property type="molecule type" value="Genomic_DNA"/>
</dbReference>
<evidence type="ECO:0000313" key="2">
    <source>
        <dbReference type="EMBL" id="MDI1491073.1"/>
    </source>
</evidence>
<feature type="region of interest" description="Disordered" evidence="1">
    <location>
        <begin position="213"/>
        <end position="500"/>
    </location>
</feature>
<organism evidence="2 3">
    <name type="scientific">Ramalina farinacea</name>
    <dbReference type="NCBI Taxonomy" id="258253"/>
    <lineage>
        <taxon>Eukaryota</taxon>
        <taxon>Fungi</taxon>
        <taxon>Dikarya</taxon>
        <taxon>Ascomycota</taxon>
        <taxon>Pezizomycotina</taxon>
        <taxon>Lecanoromycetes</taxon>
        <taxon>OSLEUM clade</taxon>
        <taxon>Lecanoromycetidae</taxon>
        <taxon>Lecanorales</taxon>
        <taxon>Lecanorineae</taxon>
        <taxon>Ramalinaceae</taxon>
        <taxon>Ramalina</taxon>
    </lineage>
</organism>